<dbReference type="SMART" id="SM00343">
    <property type="entry name" value="ZnF_C2HC"/>
    <property type="match status" value="1"/>
</dbReference>
<feature type="region of interest" description="Disordered" evidence="2">
    <location>
        <begin position="203"/>
        <end position="243"/>
    </location>
</feature>
<evidence type="ECO:0000256" key="1">
    <source>
        <dbReference type="PROSITE-ProRule" id="PRU00047"/>
    </source>
</evidence>
<dbReference type="PROSITE" id="PS50158">
    <property type="entry name" value="ZF_CCHC"/>
    <property type="match status" value="1"/>
</dbReference>
<feature type="compositionally biased region" description="Polar residues" evidence="2">
    <location>
        <begin position="267"/>
        <end position="289"/>
    </location>
</feature>
<dbReference type="Proteomes" id="UP001457282">
    <property type="component" value="Unassembled WGS sequence"/>
</dbReference>
<dbReference type="EMBL" id="JBEDUW010000002">
    <property type="protein sequence ID" value="KAK9943361.1"/>
    <property type="molecule type" value="Genomic_DNA"/>
</dbReference>
<evidence type="ECO:0000259" key="3">
    <source>
        <dbReference type="PROSITE" id="PS50158"/>
    </source>
</evidence>
<dbReference type="GO" id="GO:0003676">
    <property type="term" value="F:nucleic acid binding"/>
    <property type="evidence" value="ECO:0007669"/>
    <property type="project" value="InterPro"/>
</dbReference>
<keyword evidence="1" id="KW-0863">Zinc-finger</keyword>
<dbReference type="GO" id="GO:0008270">
    <property type="term" value="F:zinc ion binding"/>
    <property type="evidence" value="ECO:0007669"/>
    <property type="project" value="UniProtKB-KW"/>
</dbReference>
<organism evidence="4 5">
    <name type="scientific">Rubus argutus</name>
    <name type="common">Southern blackberry</name>
    <dbReference type="NCBI Taxonomy" id="59490"/>
    <lineage>
        <taxon>Eukaryota</taxon>
        <taxon>Viridiplantae</taxon>
        <taxon>Streptophyta</taxon>
        <taxon>Embryophyta</taxon>
        <taxon>Tracheophyta</taxon>
        <taxon>Spermatophyta</taxon>
        <taxon>Magnoliopsida</taxon>
        <taxon>eudicotyledons</taxon>
        <taxon>Gunneridae</taxon>
        <taxon>Pentapetalae</taxon>
        <taxon>rosids</taxon>
        <taxon>fabids</taxon>
        <taxon>Rosales</taxon>
        <taxon>Rosaceae</taxon>
        <taxon>Rosoideae</taxon>
        <taxon>Rosoideae incertae sedis</taxon>
        <taxon>Rubus</taxon>
    </lineage>
</organism>
<evidence type="ECO:0000313" key="5">
    <source>
        <dbReference type="Proteomes" id="UP001457282"/>
    </source>
</evidence>
<keyword evidence="1" id="KW-0862">Zinc</keyword>
<evidence type="ECO:0000313" key="4">
    <source>
        <dbReference type="EMBL" id="KAK9943361.1"/>
    </source>
</evidence>
<sequence length="324" mass="37156">MPLSSENERAQTSDTEHVSEQRTPEELERERELSYLDRFLKVKPLKFWGTFETDKAESWIKHIKKLHTLHVPPEYQINLATHVFEGEADTWWETICDQYKVEEMTWAQFEKHFYDRYIPLALRQAKVKEFQLLEQQFTESVAEYVSKFTELSRYAPEMIAIEESKALKFEQGLIEPIRRHIVGQSLTTYNAIVNATYRLEQDHLNSKRKQQGSASGFKGAGGKVTRKTMMKEPGSSSGFGGRRTGPLTCYHCGEIGHVRTRCPNREASGSTATTQNCPQHPANSETVQQTTNIHKEEPSVHQIKEIVVAVLDAKVTLMEGESLH</sequence>
<dbReference type="InterPro" id="IPR005162">
    <property type="entry name" value="Retrotrans_gag_dom"/>
</dbReference>
<keyword evidence="1" id="KW-0479">Metal-binding</keyword>
<protein>
    <recommendedName>
        <fullName evidence="3">CCHC-type domain-containing protein</fullName>
    </recommendedName>
</protein>
<dbReference type="InterPro" id="IPR001878">
    <property type="entry name" value="Znf_CCHC"/>
</dbReference>
<dbReference type="SUPFAM" id="SSF57756">
    <property type="entry name" value="Retrovirus zinc finger-like domains"/>
    <property type="match status" value="1"/>
</dbReference>
<reference evidence="4 5" key="1">
    <citation type="journal article" date="2023" name="G3 (Bethesda)">
        <title>A chromosome-length genome assembly and annotation of blackberry (Rubus argutus, cv. 'Hillquist').</title>
        <authorList>
            <person name="Bruna T."/>
            <person name="Aryal R."/>
            <person name="Dudchenko O."/>
            <person name="Sargent D.J."/>
            <person name="Mead D."/>
            <person name="Buti M."/>
            <person name="Cavallini A."/>
            <person name="Hytonen T."/>
            <person name="Andres J."/>
            <person name="Pham M."/>
            <person name="Weisz D."/>
            <person name="Mascagni F."/>
            <person name="Usai G."/>
            <person name="Natali L."/>
            <person name="Bassil N."/>
            <person name="Fernandez G.E."/>
            <person name="Lomsadze A."/>
            <person name="Armour M."/>
            <person name="Olukolu B."/>
            <person name="Poorten T."/>
            <person name="Britton C."/>
            <person name="Davik J."/>
            <person name="Ashrafi H."/>
            <person name="Aiden E.L."/>
            <person name="Borodovsky M."/>
            <person name="Worthington M."/>
        </authorList>
    </citation>
    <scope>NUCLEOTIDE SEQUENCE [LARGE SCALE GENOMIC DNA]</scope>
    <source>
        <strain evidence="4">PI 553951</strain>
    </source>
</reference>
<evidence type="ECO:0000256" key="2">
    <source>
        <dbReference type="SAM" id="MobiDB-lite"/>
    </source>
</evidence>
<dbReference type="AlphaFoldDB" id="A0AAW1Y4M5"/>
<dbReference type="PANTHER" id="PTHR34482">
    <property type="entry name" value="DNA DAMAGE-INDUCIBLE PROTEIN 1-LIKE"/>
    <property type="match status" value="1"/>
</dbReference>
<feature type="region of interest" description="Disordered" evidence="2">
    <location>
        <begin position="261"/>
        <end position="289"/>
    </location>
</feature>
<accession>A0AAW1Y4M5</accession>
<dbReference type="PANTHER" id="PTHR34482:SF49">
    <property type="entry name" value="RETROTRANSPOSON GAG DOMAIN-CONTAINING PROTEIN"/>
    <property type="match status" value="1"/>
</dbReference>
<dbReference type="Pfam" id="PF00098">
    <property type="entry name" value="zf-CCHC"/>
    <property type="match status" value="1"/>
</dbReference>
<keyword evidence="5" id="KW-1185">Reference proteome</keyword>
<gene>
    <name evidence="4" type="ORF">M0R45_008971</name>
</gene>
<dbReference type="Pfam" id="PF03732">
    <property type="entry name" value="Retrotrans_gag"/>
    <property type="match status" value="1"/>
</dbReference>
<proteinExistence type="predicted"/>
<feature type="domain" description="CCHC-type" evidence="3">
    <location>
        <begin position="249"/>
        <end position="264"/>
    </location>
</feature>
<comment type="caution">
    <text evidence="4">The sequence shown here is derived from an EMBL/GenBank/DDBJ whole genome shotgun (WGS) entry which is preliminary data.</text>
</comment>
<feature type="region of interest" description="Disordered" evidence="2">
    <location>
        <begin position="1"/>
        <end position="30"/>
    </location>
</feature>
<dbReference type="InterPro" id="IPR036875">
    <property type="entry name" value="Znf_CCHC_sf"/>
</dbReference>
<name>A0AAW1Y4M5_RUBAR</name>